<name>A0AAD8VE21_LOLMU</name>
<feature type="region of interest" description="Disordered" evidence="4">
    <location>
        <begin position="112"/>
        <end position="133"/>
    </location>
</feature>
<evidence type="ECO:0000313" key="6">
    <source>
        <dbReference type="Proteomes" id="UP001231189"/>
    </source>
</evidence>
<dbReference type="Gene3D" id="3.30.70.330">
    <property type="match status" value="1"/>
</dbReference>
<keyword evidence="6" id="KW-1185">Reference proteome</keyword>
<evidence type="ECO:0000256" key="3">
    <source>
        <dbReference type="ARBA" id="ARBA00023187"/>
    </source>
</evidence>
<dbReference type="GO" id="GO:0006397">
    <property type="term" value="P:mRNA processing"/>
    <property type="evidence" value="ECO:0007669"/>
    <property type="project" value="UniProtKB-KW"/>
</dbReference>
<reference evidence="5" key="1">
    <citation type="submission" date="2023-07" db="EMBL/GenBank/DDBJ databases">
        <title>A chromosome-level genome assembly of Lolium multiflorum.</title>
        <authorList>
            <person name="Chen Y."/>
            <person name="Copetti D."/>
            <person name="Kolliker R."/>
            <person name="Studer B."/>
        </authorList>
    </citation>
    <scope>NUCLEOTIDE SEQUENCE</scope>
    <source>
        <strain evidence="5">02402/16</strain>
        <tissue evidence="5">Leaf</tissue>
    </source>
</reference>
<dbReference type="SUPFAM" id="SSF54928">
    <property type="entry name" value="RNA-binding domain, RBD"/>
    <property type="match status" value="1"/>
</dbReference>
<accession>A0AAD8VE21</accession>
<evidence type="ECO:0000256" key="4">
    <source>
        <dbReference type="SAM" id="MobiDB-lite"/>
    </source>
</evidence>
<comment type="caution">
    <text evidence="5">The sequence shown here is derived from an EMBL/GenBank/DDBJ whole genome shotgun (WGS) entry which is preliminary data.</text>
</comment>
<dbReference type="Proteomes" id="UP001231189">
    <property type="component" value="Unassembled WGS sequence"/>
</dbReference>
<proteinExistence type="predicted"/>
<dbReference type="GO" id="GO:0008380">
    <property type="term" value="P:RNA splicing"/>
    <property type="evidence" value="ECO:0007669"/>
    <property type="project" value="UniProtKB-KW"/>
</dbReference>
<evidence type="ECO:0000256" key="2">
    <source>
        <dbReference type="ARBA" id="ARBA00022884"/>
    </source>
</evidence>
<keyword evidence="2" id="KW-0694">RNA-binding</keyword>
<sequence>MAKYDYPSPSPPPANIHANHLQRASLSDLLLHLRRRANSGPADGHSRHRQQQQQVLHAINMDHRIPPVRMPDGTTRRCEIMCIGPHCPEARAVAYPRHRYRANTAATPYDRPEHHVCWSSRPRRQSPTPHDKDNLGVTNVVCVAKMISPVDPLEDDEFYRDFLENVTEDASKFGDLVKVVIPRPCPGIGGTAAPVVAGVGKVFLEYAHIDDAAWCRRRMDGLWYGGKEIHAEFFPHSKFAAGDYE</sequence>
<dbReference type="InterPro" id="IPR035979">
    <property type="entry name" value="RBD_domain_sf"/>
</dbReference>
<dbReference type="PANTHER" id="PTHR23139">
    <property type="entry name" value="RNA-BINDING PROTEIN"/>
    <property type="match status" value="1"/>
</dbReference>
<dbReference type="EMBL" id="JAUUTY010000363">
    <property type="protein sequence ID" value="KAK1601701.1"/>
    <property type="molecule type" value="Genomic_DNA"/>
</dbReference>
<protein>
    <submittedName>
        <fullName evidence="5">Uncharacterized protein</fullName>
    </submittedName>
</protein>
<gene>
    <name evidence="5" type="ORF">QYE76_018441</name>
</gene>
<evidence type="ECO:0000256" key="1">
    <source>
        <dbReference type="ARBA" id="ARBA00022664"/>
    </source>
</evidence>
<keyword evidence="3" id="KW-0508">mRNA splicing</keyword>
<evidence type="ECO:0000313" key="5">
    <source>
        <dbReference type="EMBL" id="KAK1601701.1"/>
    </source>
</evidence>
<dbReference type="InterPro" id="IPR012677">
    <property type="entry name" value="Nucleotide-bd_a/b_plait_sf"/>
</dbReference>
<organism evidence="5 6">
    <name type="scientific">Lolium multiflorum</name>
    <name type="common">Italian ryegrass</name>
    <name type="synonym">Lolium perenne subsp. multiflorum</name>
    <dbReference type="NCBI Taxonomy" id="4521"/>
    <lineage>
        <taxon>Eukaryota</taxon>
        <taxon>Viridiplantae</taxon>
        <taxon>Streptophyta</taxon>
        <taxon>Embryophyta</taxon>
        <taxon>Tracheophyta</taxon>
        <taxon>Spermatophyta</taxon>
        <taxon>Magnoliopsida</taxon>
        <taxon>Liliopsida</taxon>
        <taxon>Poales</taxon>
        <taxon>Poaceae</taxon>
        <taxon>BOP clade</taxon>
        <taxon>Pooideae</taxon>
        <taxon>Poodae</taxon>
        <taxon>Poeae</taxon>
        <taxon>Poeae Chloroplast Group 2 (Poeae type)</taxon>
        <taxon>Loliodinae</taxon>
        <taxon>Loliinae</taxon>
        <taxon>Lolium</taxon>
    </lineage>
</organism>
<keyword evidence="1" id="KW-0507">mRNA processing</keyword>
<dbReference type="GO" id="GO:0003723">
    <property type="term" value="F:RNA binding"/>
    <property type="evidence" value="ECO:0007669"/>
    <property type="project" value="UniProtKB-KW"/>
</dbReference>
<dbReference type="CDD" id="cd12232">
    <property type="entry name" value="RRM3_U2AF65"/>
    <property type="match status" value="1"/>
</dbReference>
<dbReference type="AlphaFoldDB" id="A0AAD8VE21"/>